<comment type="caution">
    <text evidence="1">The sequence shown here is derived from an EMBL/GenBank/DDBJ whole genome shotgun (WGS) entry which is preliminary data.</text>
</comment>
<dbReference type="AlphaFoldDB" id="J9GJ31"/>
<proteinExistence type="predicted"/>
<evidence type="ECO:0000313" key="1">
    <source>
        <dbReference type="EMBL" id="EJX07652.1"/>
    </source>
</evidence>
<organism evidence="1">
    <name type="scientific">gut metagenome</name>
    <dbReference type="NCBI Taxonomy" id="749906"/>
    <lineage>
        <taxon>unclassified sequences</taxon>
        <taxon>metagenomes</taxon>
        <taxon>organismal metagenomes</taxon>
    </lineage>
</organism>
<name>J9GJ31_9ZZZZ</name>
<protein>
    <submittedName>
        <fullName evidence="1">Uncharacterized protein</fullName>
    </submittedName>
</protein>
<sequence>MLVKKGKIVSYLVQNRVKCGLIRKIRVIFLLYNWIPLLKSLPFI</sequence>
<dbReference type="EMBL" id="AMCI01000827">
    <property type="protein sequence ID" value="EJX07652.1"/>
    <property type="molecule type" value="Genomic_DNA"/>
</dbReference>
<accession>J9GJ31</accession>
<reference evidence="1" key="1">
    <citation type="journal article" date="2012" name="PLoS ONE">
        <title>Gene sets for utilization of primary and secondary nutrition supplies in the distal gut of endangered iberian lynx.</title>
        <authorList>
            <person name="Alcaide M."/>
            <person name="Messina E."/>
            <person name="Richter M."/>
            <person name="Bargiela R."/>
            <person name="Peplies J."/>
            <person name="Huws S.A."/>
            <person name="Newbold C.J."/>
            <person name="Golyshin P.N."/>
            <person name="Simon M.A."/>
            <person name="Lopez G."/>
            <person name="Yakimov M.M."/>
            <person name="Ferrer M."/>
        </authorList>
    </citation>
    <scope>NUCLEOTIDE SEQUENCE</scope>
</reference>
<gene>
    <name evidence="1" type="ORF">EVA_04234</name>
</gene>